<dbReference type="AlphaFoldDB" id="A0A2N7TH06"/>
<dbReference type="EMBL" id="PNRE01000090">
    <property type="protein sequence ID" value="PMR67470.1"/>
    <property type="molecule type" value="Genomic_DNA"/>
</dbReference>
<dbReference type="SUPFAM" id="SSF53649">
    <property type="entry name" value="Alkaline phosphatase-like"/>
    <property type="match status" value="1"/>
</dbReference>
<evidence type="ECO:0000313" key="6">
    <source>
        <dbReference type="Proteomes" id="UP000235346"/>
    </source>
</evidence>
<sequence length="520" mass="59574">MTRRPNFLFIITDQQRADYLGCMGHPLLKTPHIDGLAARGTRFEEFHTASPVCMPNRASLVTGRYPSVHGLRKNGLHLPRHNSTFAEALRLEGYHTALIGKSHLQPFTGRDVPQQNPAAGARVPDAHQESDEDWRNEEPERWSDEAEYRVELPYYGFAHADIVTKHGDNCGGHYDRWLRRQVEDPERLQGPAHQLPHDYICPQAYRTAMPEELHPTRYVERQACDYLASRQGEEAPFFAFVSFPDPHHPFCPPGRYWDLYDPDDFEVEVPYDAHRNPPPHLRFVADQYRRGERNARTEKAFMASEREIREAMALTCGMITMIDDAVGRLLESLEDHGLAADTVVIFTSDHGDYMGDFNLLLKGPAPLRSITRVPLIWAEPGAGEARRTAALTSAIDMAPTILERAGITPYHGIQGTSLLPLLRGEAWERRSLLIEHEDNIAHWGFERPAHSRTLLRDGYRLTLYQDQAWGELYHLERDPHETRNLWDDPAHREQRHALTEALLRQMLAASEQSPWPKRIA</sequence>
<evidence type="ECO:0000313" key="5">
    <source>
        <dbReference type="EMBL" id="PMR67470.1"/>
    </source>
</evidence>
<dbReference type="OrthoDB" id="9803751at2"/>
<keyword evidence="6" id="KW-1185">Reference proteome</keyword>
<protein>
    <submittedName>
        <fullName evidence="5">Sulfatase</fullName>
    </submittedName>
</protein>
<feature type="domain" description="Sulfatase N-terminal" evidence="4">
    <location>
        <begin position="5"/>
        <end position="407"/>
    </location>
</feature>
<dbReference type="InterPro" id="IPR000917">
    <property type="entry name" value="Sulfatase_N"/>
</dbReference>
<keyword evidence="2" id="KW-0378">Hydrolase</keyword>
<organism evidence="5 6">
    <name type="scientific">Halomonas heilongjiangensis</name>
    <dbReference type="NCBI Taxonomy" id="1387883"/>
    <lineage>
        <taxon>Bacteria</taxon>
        <taxon>Pseudomonadati</taxon>
        <taxon>Pseudomonadota</taxon>
        <taxon>Gammaproteobacteria</taxon>
        <taxon>Oceanospirillales</taxon>
        <taxon>Halomonadaceae</taxon>
        <taxon>Halomonas</taxon>
    </lineage>
</organism>
<evidence type="ECO:0000256" key="2">
    <source>
        <dbReference type="ARBA" id="ARBA00022801"/>
    </source>
</evidence>
<dbReference type="GO" id="GO:0046872">
    <property type="term" value="F:metal ion binding"/>
    <property type="evidence" value="ECO:0007669"/>
    <property type="project" value="UniProtKB-KW"/>
</dbReference>
<accession>A0A2N7TH06</accession>
<dbReference type="Proteomes" id="UP000235346">
    <property type="component" value="Unassembled WGS sequence"/>
</dbReference>
<comment type="caution">
    <text evidence="5">The sequence shown here is derived from an EMBL/GenBank/DDBJ whole genome shotgun (WGS) entry which is preliminary data.</text>
</comment>
<dbReference type="PANTHER" id="PTHR45953">
    <property type="entry name" value="IDURONATE 2-SULFATASE"/>
    <property type="match status" value="1"/>
</dbReference>
<reference evidence="5 6" key="1">
    <citation type="submission" date="2018-01" db="EMBL/GenBank/DDBJ databases">
        <title>Halomonas endophytica sp. nov., isolated from storage liquid in the stems of Populus euphratica.</title>
        <authorList>
            <person name="Chen C."/>
        </authorList>
    </citation>
    <scope>NUCLEOTIDE SEQUENCE [LARGE SCALE GENOMIC DNA]</scope>
    <source>
        <strain evidence="5 6">DSM 26881</strain>
    </source>
</reference>
<proteinExistence type="predicted"/>
<dbReference type="RefSeq" id="WP_102629486.1">
    <property type="nucleotide sequence ID" value="NZ_PDOH01000056.1"/>
</dbReference>
<evidence type="ECO:0000259" key="4">
    <source>
        <dbReference type="Pfam" id="PF00884"/>
    </source>
</evidence>
<dbReference type="Pfam" id="PF00884">
    <property type="entry name" value="Sulfatase"/>
    <property type="match status" value="1"/>
</dbReference>
<dbReference type="PANTHER" id="PTHR45953:SF1">
    <property type="entry name" value="IDURONATE 2-SULFATASE"/>
    <property type="match status" value="1"/>
</dbReference>
<evidence type="ECO:0000256" key="1">
    <source>
        <dbReference type="ARBA" id="ARBA00022723"/>
    </source>
</evidence>
<name>A0A2N7TH06_9GAMM</name>
<dbReference type="InterPro" id="IPR017850">
    <property type="entry name" value="Alkaline_phosphatase_core_sf"/>
</dbReference>
<evidence type="ECO:0000256" key="3">
    <source>
        <dbReference type="SAM" id="MobiDB-lite"/>
    </source>
</evidence>
<keyword evidence="1" id="KW-0479">Metal-binding</keyword>
<dbReference type="GO" id="GO:0005737">
    <property type="term" value="C:cytoplasm"/>
    <property type="evidence" value="ECO:0007669"/>
    <property type="project" value="TreeGrafter"/>
</dbReference>
<feature type="region of interest" description="Disordered" evidence="3">
    <location>
        <begin position="105"/>
        <end position="142"/>
    </location>
</feature>
<dbReference type="GO" id="GO:0008484">
    <property type="term" value="F:sulfuric ester hydrolase activity"/>
    <property type="evidence" value="ECO:0007669"/>
    <property type="project" value="TreeGrafter"/>
</dbReference>
<dbReference type="Gene3D" id="3.40.720.10">
    <property type="entry name" value="Alkaline Phosphatase, subunit A"/>
    <property type="match status" value="1"/>
</dbReference>
<gene>
    <name evidence="5" type="ORF">C1H66_19225</name>
</gene>